<keyword evidence="1" id="KW-0229">DNA integration</keyword>
<keyword evidence="3" id="KW-0233">DNA recombination</keyword>
<name>A0ABX5QD77_9MICO</name>
<keyword evidence="6" id="KW-1185">Reference proteome</keyword>
<organism evidence="5 6">
    <name type="scientific">Leucobacter muris</name>
    <dbReference type="NCBI Taxonomy" id="1935379"/>
    <lineage>
        <taxon>Bacteria</taxon>
        <taxon>Bacillati</taxon>
        <taxon>Actinomycetota</taxon>
        <taxon>Actinomycetes</taxon>
        <taxon>Micrococcales</taxon>
        <taxon>Microbacteriaceae</taxon>
        <taxon>Leucobacter</taxon>
    </lineage>
</organism>
<evidence type="ECO:0000259" key="4">
    <source>
        <dbReference type="PROSITE" id="PS51898"/>
    </source>
</evidence>
<dbReference type="Gene3D" id="1.10.443.10">
    <property type="entry name" value="Intergrase catalytic core"/>
    <property type="match status" value="1"/>
</dbReference>
<dbReference type="InterPro" id="IPR050090">
    <property type="entry name" value="Tyrosine_recombinase_XerCD"/>
</dbReference>
<evidence type="ECO:0000256" key="2">
    <source>
        <dbReference type="ARBA" id="ARBA00023125"/>
    </source>
</evidence>
<reference evidence="5 6" key="1">
    <citation type="submission" date="2019-01" db="EMBL/GenBank/DDBJ databases">
        <title>Leucobacter muris sp. nov. isolated from the nose of a laboratory mouse.</title>
        <authorList>
            <person name="Benga L."/>
            <person name="Sproeer C."/>
            <person name="Schumann P."/>
            <person name="Verbarg S."/>
            <person name="Bunk B."/>
            <person name="Engelhardt E."/>
            <person name="Benten P.M."/>
            <person name="Sager M."/>
        </authorList>
    </citation>
    <scope>NUCLEOTIDE SEQUENCE [LARGE SCALE GENOMIC DNA]</scope>
    <source>
        <strain evidence="5 6">DSM 101948</strain>
    </source>
</reference>
<dbReference type="InterPro" id="IPR010998">
    <property type="entry name" value="Integrase_recombinase_N"/>
</dbReference>
<dbReference type="Pfam" id="PF14659">
    <property type="entry name" value="Phage_int_SAM_3"/>
    <property type="match status" value="1"/>
</dbReference>
<sequence>MAHTVSGAWRHGWLYSEGSNMARSQQSPFFWREDKKLWVAVLELPQKGGKRRRKYIYGSTTDELKKKLSAERRILEDRGDLPTSSPTVAWWFNYWLKNVAPLTIRPNTLVGYESVIRNQIVPEIGKKKLSKLTPDDIHQVHERILSTPKRKDDPDGPKLSSSYALNAHRIMARALKIAEREGKVGRNPCDLMDAPRKRKPQLKALDITEAKQVLKAAAAALDADGEYDPMPMLYAFYLLTANRRGEALGLQWDRVSTYLDVNVQLQRIRDLSEAPADYAVKHLVGNFYLAETKTQAGNRVLPLVDPLKTMLALHSERAGVSPHGLVFCHADGSPIDPDSVTIGWQRWLTRSGITGKHVRLHDLRHTTVDLLYEAHVPEDLIIEIVGHSTRMQSRAYKVRRSDPRLTSAMEALSGLLS</sequence>
<dbReference type="InterPro" id="IPR011010">
    <property type="entry name" value="DNA_brk_join_enz"/>
</dbReference>
<evidence type="ECO:0000256" key="3">
    <source>
        <dbReference type="ARBA" id="ARBA00023172"/>
    </source>
</evidence>
<dbReference type="Pfam" id="PF00589">
    <property type="entry name" value="Phage_integrase"/>
    <property type="match status" value="1"/>
</dbReference>
<evidence type="ECO:0000256" key="1">
    <source>
        <dbReference type="ARBA" id="ARBA00022908"/>
    </source>
</evidence>
<protein>
    <recommendedName>
        <fullName evidence="4">Tyr recombinase domain-containing protein</fullName>
    </recommendedName>
</protein>
<dbReference type="PROSITE" id="PS51898">
    <property type="entry name" value="TYR_RECOMBINASE"/>
    <property type="match status" value="1"/>
</dbReference>
<dbReference type="Proteomes" id="UP000285768">
    <property type="component" value="Chromosome"/>
</dbReference>
<dbReference type="SUPFAM" id="SSF56349">
    <property type="entry name" value="DNA breaking-rejoining enzymes"/>
    <property type="match status" value="1"/>
</dbReference>
<dbReference type="PANTHER" id="PTHR30349:SF91">
    <property type="entry name" value="INTA PROTEIN"/>
    <property type="match status" value="1"/>
</dbReference>
<keyword evidence="2" id="KW-0238">DNA-binding</keyword>
<evidence type="ECO:0000313" key="6">
    <source>
        <dbReference type="Proteomes" id="UP000285768"/>
    </source>
</evidence>
<feature type="domain" description="Tyr recombinase" evidence="4">
    <location>
        <begin position="200"/>
        <end position="410"/>
    </location>
</feature>
<dbReference type="PANTHER" id="PTHR30349">
    <property type="entry name" value="PHAGE INTEGRASE-RELATED"/>
    <property type="match status" value="1"/>
</dbReference>
<dbReference type="InterPro" id="IPR002104">
    <property type="entry name" value="Integrase_catalytic"/>
</dbReference>
<dbReference type="EMBL" id="CP035037">
    <property type="protein sequence ID" value="QAB16991.1"/>
    <property type="molecule type" value="Genomic_DNA"/>
</dbReference>
<proteinExistence type="predicted"/>
<dbReference type="InterPro" id="IPR004107">
    <property type="entry name" value="Integrase_SAM-like_N"/>
</dbReference>
<gene>
    <name evidence="5" type="ORF">Leucomu_02835</name>
</gene>
<accession>A0ABX5QD77</accession>
<dbReference type="InterPro" id="IPR013762">
    <property type="entry name" value="Integrase-like_cat_sf"/>
</dbReference>
<dbReference type="Gene3D" id="1.10.150.130">
    <property type="match status" value="1"/>
</dbReference>
<evidence type="ECO:0000313" key="5">
    <source>
        <dbReference type="EMBL" id="QAB16991.1"/>
    </source>
</evidence>